<evidence type="ECO:0000313" key="2">
    <source>
        <dbReference type="EMBL" id="KAK0445740.1"/>
    </source>
</evidence>
<name>A0AA39JPR7_9AGAR</name>
<dbReference type="InterPro" id="IPR000210">
    <property type="entry name" value="BTB/POZ_dom"/>
</dbReference>
<gene>
    <name evidence="2" type="ORF">EV421DRAFT_289460</name>
</gene>
<dbReference type="SMART" id="SM00225">
    <property type="entry name" value="BTB"/>
    <property type="match status" value="1"/>
</dbReference>
<feature type="domain" description="BTB" evidence="1">
    <location>
        <begin position="66"/>
        <end position="127"/>
    </location>
</feature>
<protein>
    <recommendedName>
        <fullName evidence="1">BTB domain-containing protein</fullName>
    </recommendedName>
</protein>
<dbReference type="EMBL" id="JAUEPT010000015">
    <property type="protein sequence ID" value="KAK0445740.1"/>
    <property type="molecule type" value="Genomic_DNA"/>
</dbReference>
<dbReference type="PROSITE" id="PS50097">
    <property type="entry name" value="BTB"/>
    <property type="match status" value="1"/>
</dbReference>
<proteinExistence type="predicted"/>
<dbReference type="SUPFAM" id="SSF54695">
    <property type="entry name" value="POZ domain"/>
    <property type="match status" value="1"/>
</dbReference>
<dbReference type="AlphaFoldDB" id="A0AA39JPR7"/>
<evidence type="ECO:0000313" key="3">
    <source>
        <dbReference type="Proteomes" id="UP001175226"/>
    </source>
</evidence>
<sequence length="346" mass="38804">MTRMSNSTVVLADSAIYNIAHDRVSTSRPHWRANSIKTRGTRNCGYTHKPENMNASHPFDNSDPASDIVLISSDDMRFYAHRTILSLASPFFQDLITLAQAPGDGSLPTVPLTEESKIMDKVLRFCYPTFDASFNDVSEVYQVAEAMHKYLMEDVTNRLPSELRKFSDKCPLHAFVIACKLDWREEVEIAANTVLARPLLADKEDVPELDLPALGIVHRLLRFHERRLSVIQSAFLCRLDITQAECTIYGKGPACDVHDVCDDTSQLQNPLPRKSWLLQYGVTLLKAMLLSPTMETLDSADRDARAFAHTVAESCPNCVQGDLDDIFDVTIPEKVLAEVYNALNEV</sequence>
<accession>A0AA39JPR7</accession>
<dbReference type="Proteomes" id="UP001175226">
    <property type="component" value="Unassembled WGS sequence"/>
</dbReference>
<evidence type="ECO:0000259" key="1">
    <source>
        <dbReference type="PROSITE" id="PS50097"/>
    </source>
</evidence>
<dbReference type="Pfam" id="PF00651">
    <property type="entry name" value="BTB"/>
    <property type="match status" value="1"/>
</dbReference>
<organism evidence="2 3">
    <name type="scientific">Armillaria borealis</name>
    <dbReference type="NCBI Taxonomy" id="47425"/>
    <lineage>
        <taxon>Eukaryota</taxon>
        <taxon>Fungi</taxon>
        <taxon>Dikarya</taxon>
        <taxon>Basidiomycota</taxon>
        <taxon>Agaricomycotina</taxon>
        <taxon>Agaricomycetes</taxon>
        <taxon>Agaricomycetidae</taxon>
        <taxon>Agaricales</taxon>
        <taxon>Marasmiineae</taxon>
        <taxon>Physalacriaceae</taxon>
        <taxon>Armillaria</taxon>
    </lineage>
</organism>
<comment type="caution">
    <text evidence="2">The sequence shown here is derived from an EMBL/GenBank/DDBJ whole genome shotgun (WGS) entry which is preliminary data.</text>
</comment>
<reference evidence="2" key="1">
    <citation type="submission" date="2023-06" db="EMBL/GenBank/DDBJ databases">
        <authorList>
            <consortium name="Lawrence Berkeley National Laboratory"/>
            <person name="Ahrendt S."/>
            <person name="Sahu N."/>
            <person name="Indic B."/>
            <person name="Wong-Bajracharya J."/>
            <person name="Merenyi Z."/>
            <person name="Ke H.-M."/>
            <person name="Monk M."/>
            <person name="Kocsube S."/>
            <person name="Drula E."/>
            <person name="Lipzen A."/>
            <person name="Balint B."/>
            <person name="Henrissat B."/>
            <person name="Andreopoulos B."/>
            <person name="Martin F.M."/>
            <person name="Harder C.B."/>
            <person name="Rigling D."/>
            <person name="Ford K.L."/>
            <person name="Foster G.D."/>
            <person name="Pangilinan J."/>
            <person name="Papanicolaou A."/>
            <person name="Barry K."/>
            <person name="LaButti K."/>
            <person name="Viragh M."/>
            <person name="Koriabine M."/>
            <person name="Yan M."/>
            <person name="Riley R."/>
            <person name="Champramary S."/>
            <person name="Plett K.L."/>
            <person name="Tsai I.J."/>
            <person name="Slot J."/>
            <person name="Sipos G."/>
            <person name="Plett J."/>
            <person name="Nagy L.G."/>
            <person name="Grigoriev I.V."/>
        </authorList>
    </citation>
    <scope>NUCLEOTIDE SEQUENCE</scope>
    <source>
        <strain evidence="2">FPL87.14</strain>
    </source>
</reference>
<dbReference type="Gene3D" id="3.30.710.10">
    <property type="entry name" value="Potassium Channel Kv1.1, Chain A"/>
    <property type="match status" value="1"/>
</dbReference>
<keyword evidence="3" id="KW-1185">Reference proteome</keyword>
<dbReference type="CDD" id="cd18186">
    <property type="entry name" value="BTB_POZ_ZBTB_KLHL-like"/>
    <property type="match status" value="1"/>
</dbReference>
<dbReference type="InterPro" id="IPR011333">
    <property type="entry name" value="SKP1/BTB/POZ_sf"/>
</dbReference>